<organism evidence="1">
    <name type="scientific">marine metagenome</name>
    <dbReference type="NCBI Taxonomy" id="408172"/>
    <lineage>
        <taxon>unclassified sequences</taxon>
        <taxon>metagenomes</taxon>
        <taxon>ecological metagenomes</taxon>
    </lineage>
</organism>
<dbReference type="EMBL" id="UINC01029960">
    <property type="protein sequence ID" value="SVB13577.1"/>
    <property type="molecule type" value="Genomic_DNA"/>
</dbReference>
<evidence type="ECO:0000313" key="1">
    <source>
        <dbReference type="EMBL" id="SVB13577.1"/>
    </source>
</evidence>
<sequence length="108" mass="12857">MKTNNRINETTVTWLKYEGEFNFNSPKISNIKLIHEKNIDLSDYKKIYHNVGKKYGWVSRMNIQDNELLKIIKSNGVEIFFLKKYSKNIGFLELDYRDNSELRIVHLG</sequence>
<accession>A0A382BK72</accession>
<proteinExistence type="predicted"/>
<gene>
    <name evidence="1" type="ORF">METZ01_LOCUS166431</name>
</gene>
<dbReference type="AlphaFoldDB" id="A0A382BK72"/>
<protein>
    <recommendedName>
        <fullName evidence="2">N-acetyltransferase domain-containing protein</fullName>
    </recommendedName>
</protein>
<evidence type="ECO:0008006" key="2">
    <source>
        <dbReference type="Google" id="ProtNLM"/>
    </source>
</evidence>
<reference evidence="1" key="1">
    <citation type="submission" date="2018-05" db="EMBL/GenBank/DDBJ databases">
        <authorList>
            <person name="Lanie J.A."/>
            <person name="Ng W.-L."/>
            <person name="Kazmierczak K.M."/>
            <person name="Andrzejewski T.M."/>
            <person name="Davidsen T.M."/>
            <person name="Wayne K.J."/>
            <person name="Tettelin H."/>
            <person name="Glass J.I."/>
            <person name="Rusch D."/>
            <person name="Podicherti R."/>
            <person name="Tsui H.-C.T."/>
            <person name="Winkler M.E."/>
        </authorList>
    </citation>
    <scope>NUCLEOTIDE SEQUENCE</scope>
</reference>
<name>A0A382BK72_9ZZZZ</name>
<feature type="non-terminal residue" evidence="1">
    <location>
        <position position="108"/>
    </location>
</feature>